<dbReference type="Pfam" id="PF24033">
    <property type="entry name" value="DUF7342"/>
    <property type="match status" value="1"/>
</dbReference>
<dbReference type="Proteomes" id="UP001595925">
    <property type="component" value="Unassembled WGS sequence"/>
</dbReference>
<dbReference type="Gene3D" id="1.10.10.10">
    <property type="entry name" value="Winged helix-like DNA-binding domain superfamily/Winged helix DNA-binding domain"/>
    <property type="match status" value="1"/>
</dbReference>
<proteinExistence type="predicted"/>
<comment type="caution">
    <text evidence="2">The sequence shown here is derived from an EMBL/GenBank/DDBJ whole genome shotgun (WGS) entry which is preliminary data.</text>
</comment>
<accession>A0ABD5QGQ3</accession>
<gene>
    <name evidence="2" type="ORF">ACFPFO_14160</name>
</gene>
<evidence type="ECO:0000256" key="1">
    <source>
        <dbReference type="SAM" id="MobiDB-lite"/>
    </source>
</evidence>
<dbReference type="InterPro" id="IPR036388">
    <property type="entry name" value="WH-like_DNA-bd_sf"/>
</dbReference>
<evidence type="ECO:0000313" key="3">
    <source>
        <dbReference type="Proteomes" id="UP001595925"/>
    </source>
</evidence>
<evidence type="ECO:0008006" key="4">
    <source>
        <dbReference type="Google" id="ProtNLM"/>
    </source>
</evidence>
<protein>
    <recommendedName>
        <fullName evidence="4">Sugar-specific transcriptional regulator TrmB</fullName>
    </recommendedName>
</protein>
<reference evidence="2 3" key="1">
    <citation type="journal article" date="2019" name="Int. J. Syst. Evol. Microbiol.">
        <title>The Global Catalogue of Microorganisms (GCM) 10K type strain sequencing project: providing services to taxonomists for standard genome sequencing and annotation.</title>
        <authorList>
            <consortium name="The Broad Institute Genomics Platform"/>
            <consortium name="The Broad Institute Genome Sequencing Center for Infectious Disease"/>
            <person name="Wu L."/>
            <person name="Ma J."/>
        </authorList>
    </citation>
    <scope>NUCLEOTIDE SEQUENCE [LARGE SCALE GENOMIC DNA]</scope>
    <source>
        <strain evidence="2 3">CGMCC 1.15824</strain>
    </source>
</reference>
<dbReference type="RefSeq" id="WP_224830031.1">
    <property type="nucleotide sequence ID" value="NZ_JAIVEF010000035.1"/>
</dbReference>
<keyword evidence="3" id="KW-1185">Reference proteome</keyword>
<evidence type="ECO:0000313" key="2">
    <source>
        <dbReference type="EMBL" id="MFC4988888.1"/>
    </source>
</evidence>
<dbReference type="InterPro" id="IPR036390">
    <property type="entry name" value="WH_DNA-bd_sf"/>
</dbReference>
<feature type="compositionally biased region" description="Basic and acidic residues" evidence="1">
    <location>
        <begin position="14"/>
        <end position="26"/>
    </location>
</feature>
<dbReference type="InterPro" id="IPR055766">
    <property type="entry name" value="DUF7342"/>
</dbReference>
<dbReference type="SUPFAM" id="SSF46785">
    <property type="entry name" value="Winged helix' DNA-binding domain"/>
    <property type="match status" value="1"/>
</dbReference>
<feature type="region of interest" description="Disordered" evidence="1">
    <location>
        <begin position="1"/>
        <end position="26"/>
    </location>
</feature>
<sequence>MPPASHPDTTDAVEAERQRWDRDASTRDRVYETAIQFYEPATAAEVAERARCSPDGAREQLEWLDDRGIVEPIDGRPKRYQRNNAYVEWARANELRRERTDSELETTLRELLAEHHAFQEQYGVDAPYEVDALEEESIETAWEEIGEWKTIRRDIRRIERARKDRDVVRETGRAD</sequence>
<organism evidence="2 3">
    <name type="scientific">Saliphagus infecundisoli</name>
    <dbReference type="NCBI Taxonomy" id="1849069"/>
    <lineage>
        <taxon>Archaea</taxon>
        <taxon>Methanobacteriati</taxon>
        <taxon>Methanobacteriota</taxon>
        <taxon>Stenosarchaea group</taxon>
        <taxon>Halobacteria</taxon>
        <taxon>Halobacteriales</taxon>
        <taxon>Natrialbaceae</taxon>
        <taxon>Saliphagus</taxon>
    </lineage>
</organism>
<name>A0ABD5QGQ3_9EURY</name>
<dbReference type="AlphaFoldDB" id="A0ABD5QGQ3"/>
<dbReference type="EMBL" id="JBHSJG010000037">
    <property type="protein sequence ID" value="MFC4988888.1"/>
    <property type="molecule type" value="Genomic_DNA"/>
</dbReference>